<evidence type="ECO:0000313" key="3">
    <source>
        <dbReference type="Proteomes" id="UP000043763"/>
    </source>
</evidence>
<dbReference type="AlphaFoldDB" id="A0A0G4K3Y7"/>
<dbReference type="EMBL" id="CVLB01000001">
    <property type="protein sequence ID" value="CRF31378.1"/>
    <property type="molecule type" value="Genomic_DNA"/>
</dbReference>
<evidence type="ECO:0008006" key="4">
    <source>
        <dbReference type="Google" id="ProtNLM"/>
    </source>
</evidence>
<name>A0A0G4K3Y7_9SPIR</name>
<evidence type="ECO:0000313" key="2">
    <source>
        <dbReference type="EMBL" id="CRF31378.1"/>
    </source>
</evidence>
<protein>
    <recommendedName>
        <fullName evidence="4">Lipoprotein</fullName>
    </recommendedName>
</protein>
<reference evidence="3" key="1">
    <citation type="submission" date="2015-04" db="EMBL/GenBank/DDBJ databases">
        <authorList>
            <person name="Mushtaq Mamoona"/>
        </authorList>
    </citation>
    <scope>NUCLEOTIDE SEQUENCE [LARGE SCALE GENOMIC DNA]</scope>
    <source>
        <strain evidence="3">AN4859/03</strain>
    </source>
</reference>
<dbReference type="PROSITE" id="PS51257">
    <property type="entry name" value="PROKAR_LIPOPROTEIN"/>
    <property type="match status" value="1"/>
</dbReference>
<keyword evidence="3" id="KW-1185">Reference proteome</keyword>
<keyword evidence="1" id="KW-0732">Signal</keyword>
<organism evidence="2 3">
    <name type="scientific">Brachyspira suanatina</name>
    <dbReference type="NCBI Taxonomy" id="381802"/>
    <lineage>
        <taxon>Bacteria</taxon>
        <taxon>Pseudomonadati</taxon>
        <taxon>Spirochaetota</taxon>
        <taxon>Spirochaetia</taxon>
        <taxon>Brachyspirales</taxon>
        <taxon>Brachyspiraceae</taxon>
        <taxon>Brachyspira</taxon>
    </lineage>
</organism>
<accession>A0A0G4K3Y7</accession>
<dbReference type="RefSeq" id="WP_048593270.1">
    <property type="nucleotide sequence ID" value="NZ_CVLB01000001.1"/>
</dbReference>
<feature type="chain" id="PRO_5005194487" description="Lipoprotein" evidence="1">
    <location>
        <begin position="20"/>
        <end position="143"/>
    </location>
</feature>
<evidence type="ECO:0000256" key="1">
    <source>
        <dbReference type="SAM" id="SignalP"/>
    </source>
</evidence>
<proteinExistence type="predicted"/>
<sequence length="143" mass="15897">MKTKIFLLFTFLILAVSCAKDNPLNSSNNNNNNNNNQITIANYEGTYTGKAQYRVIPNGSPTEEDITIIIDNKGSVTIKTQSQSKVFDSISKISDKEYSYNNSPYILSIIFDEAGNVSIDYTIQNENGTSEKYTANKLTKTVS</sequence>
<feature type="signal peptide" evidence="1">
    <location>
        <begin position="1"/>
        <end position="19"/>
    </location>
</feature>
<dbReference type="Proteomes" id="UP000043763">
    <property type="component" value="Unassembled WGS sequence"/>
</dbReference>
<gene>
    <name evidence="2" type="ORF">BRSU_0063</name>
</gene>
<dbReference type="OrthoDB" id="308921at2"/>